<dbReference type="Proteomes" id="UP000024635">
    <property type="component" value="Unassembled WGS sequence"/>
</dbReference>
<evidence type="ECO:0000313" key="1">
    <source>
        <dbReference type="EMBL" id="EYB95677.1"/>
    </source>
</evidence>
<organism evidence="1 2">
    <name type="scientific">Ancylostoma ceylanicum</name>
    <dbReference type="NCBI Taxonomy" id="53326"/>
    <lineage>
        <taxon>Eukaryota</taxon>
        <taxon>Metazoa</taxon>
        <taxon>Ecdysozoa</taxon>
        <taxon>Nematoda</taxon>
        <taxon>Chromadorea</taxon>
        <taxon>Rhabditida</taxon>
        <taxon>Rhabditina</taxon>
        <taxon>Rhabditomorpha</taxon>
        <taxon>Strongyloidea</taxon>
        <taxon>Ancylostomatidae</taxon>
        <taxon>Ancylostomatinae</taxon>
        <taxon>Ancylostoma</taxon>
    </lineage>
</organism>
<protein>
    <submittedName>
        <fullName evidence="1">Uncharacterized protein</fullName>
    </submittedName>
</protein>
<comment type="caution">
    <text evidence="1">The sequence shown here is derived from an EMBL/GenBank/DDBJ whole genome shotgun (WGS) entry which is preliminary data.</text>
</comment>
<evidence type="ECO:0000313" key="2">
    <source>
        <dbReference type="Proteomes" id="UP000024635"/>
    </source>
</evidence>
<proteinExistence type="predicted"/>
<accession>A0A016SZ06</accession>
<reference evidence="2" key="1">
    <citation type="journal article" date="2015" name="Nat. Genet.">
        <title>The genome and transcriptome of the zoonotic hookworm Ancylostoma ceylanicum identify infection-specific gene families.</title>
        <authorList>
            <person name="Schwarz E.M."/>
            <person name="Hu Y."/>
            <person name="Antoshechkin I."/>
            <person name="Miller M.M."/>
            <person name="Sternberg P.W."/>
            <person name="Aroian R.V."/>
        </authorList>
    </citation>
    <scope>NUCLEOTIDE SEQUENCE</scope>
    <source>
        <strain evidence="2">HY135</strain>
    </source>
</reference>
<dbReference type="AlphaFoldDB" id="A0A016SZ06"/>
<gene>
    <name evidence="1" type="primary">Acey_s0157.g3208</name>
    <name evidence="1" type="ORF">Y032_0157g3208</name>
</gene>
<dbReference type="EMBL" id="JARK01001493">
    <property type="protein sequence ID" value="EYB95677.1"/>
    <property type="molecule type" value="Genomic_DNA"/>
</dbReference>
<sequence>MWLQINSSTALFLRYGIGNRTRDRLIAHTALSDDHLLASFEPYLKEKNSKTAMKPNFGCVATSGHGAATFHS</sequence>
<keyword evidence="2" id="KW-1185">Reference proteome</keyword>
<name>A0A016SZ06_9BILA</name>